<keyword evidence="6" id="KW-1185">Reference proteome</keyword>
<dbReference type="Pfam" id="PF00705">
    <property type="entry name" value="PCNA_N"/>
    <property type="match status" value="1"/>
</dbReference>
<dbReference type="SUPFAM" id="SSF55979">
    <property type="entry name" value="DNA clamp"/>
    <property type="match status" value="1"/>
</dbReference>
<dbReference type="PANTHER" id="PTHR11352:SF0">
    <property type="entry name" value="PROLIFERATING CELL NUCLEAR ANTIGEN"/>
    <property type="match status" value="1"/>
</dbReference>
<dbReference type="EMBL" id="RDFA01000005">
    <property type="protein sequence ID" value="RXK47725.1"/>
    <property type="molecule type" value="Genomic_DNA"/>
</dbReference>
<dbReference type="PANTHER" id="PTHR11352">
    <property type="entry name" value="PROLIFERATING CELL NUCLEAR ANTIGEN"/>
    <property type="match status" value="1"/>
</dbReference>
<evidence type="ECO:0000256" key="3">
    <source>
        <dbReference type="SAM" id="MobiDB-lite"/>
    </source>
</evidence>
<feature type="region of interest" description="Disordered" evidence="3">
    <location>
        <begin position="1"/>
        <end position="40"/>
    </location>
</feature>
<dbReference type="InterPro" id="IPR046938">
    <property type="entry name" value="DNA_clamp_sf"/>
</dbReference>
<dbReference type="InterPro" id="IPR000730">
    <property type="entry name" value="Pr_cel_nuc_antig"/>
</dbReference>
<keyword evidence="2" id="KW-0238">DNA-binding</keyword>
<feature type="domain" description="Proliferating cell nuclear antigen PCNA N-terminal" evidence="4">
    <location>
        <begin position="49"/>
        <end position="125"/>
    </location>
</feature>
<organism evidence="5 6">
    <name type="scientific">Halorientalis pallida</name>
    <dbReference type="NCBI Taxonomy" id="2479928"/>
    <lineage>
        <taxon>Archaea</taxon>
        <taxon>Methanobacteriati</taxon>
        <taxon>Methanobacteriota</taxon>
        <taxon>Stenosarchaea group</taxon>
        <taxon>Halobacteria</taxon>
        <taxon>Halobacteriales</taxon>
        <taxon>Haloarculaceae</taxon>
        <taxon>Halorientalis</taxon>
    </lineage>
</organism>
<dbReference type="RefSeq" id="WP_129069579.1">
    <property type="nucleotide sequence ID" value="NZ_RDFA01000005.1"/>
</dbReference>
<reference evidence="5 6" key="1">
    <citation type="submission" date="2019-01" db="EMBL/GenBank/DDBJ databases">
        <title>Halorientalis sp. F13-25 a new haloarchaeum isolated from hypersaline water.</title>
        <authorList>
            <person name="Ana D.-V."/>
            <person name="Cristina S.-P."/>
            <person name="Antonio V."/>
        </authorList>
    </citation>
    <scope>NUCLEOTIDE SEQUENCE [LARGE SCALE GENOMIC DNA]</scope>
    <source>
        <strain evidence="5 6">F13-25</strain>
    </source>
</reference>
<evidence type="ECO:0000256" key="1">
    <source>
        <dbReference type="ARBA" id="ARBA00022705"/>
    </source>
</evidence>
<gene>
    <name evidence="5" type="ORF">EAF64_13800</name>
</gene>
<sequence length="385" mass="41787">MSTEADSADEVEPTPEQDTQAQSADEPEQDDDSPARDSPPAVFKLTASVSTLKTIVNAVDPIVDECRIAVDDSGIQIQASDPAQVEMVDLQVDAQSFKQFESTTGGLGVNVNRLDEVLSVVDEELAQLVLDPQTNTLQVSSDEMTCTLLLIDPRSIRQAPGLPDLEYPAMCQLDEDDLDLAVTAGKKVSEHLYVVVDEDKPELRFDANGDMDSVTYRLEPGDLVAFEPAEAASKFNLDHLSEISRALPSGPTRHLQIGNTIPLVVRAPLPDADRDSSAYPRLPVSDECSDALSEARSEQARVKRTAECDNPPLYCSAGFPTVSLSPWMAEVYVSPNPEMEYSDDGRSHENARTEACGPDRPQATEASRDTGCLPAGASGRLRRWL</sequence>
<dbReference type="Gene3D" id="3.70.10.10">
    <property type="match status" value="1"/>
</dbReference>
<evidence type="ECO:0000256" key="2">
    <source>
        <dbReference type="ARBA" id="ARBA00023125"/>
    </source>
</evidence>
<feature type="region of interest" description="Disordered" evidence="3">
    <location>
        <begin position="339"/>
        <end position="385"/>
    </location>
</feature>
<feature type="compositionally biased region" description="Acidic residues" evidence="3">
    <location>
        <begin position="1"/>
        <end position="15"/>
    </location>
</feature>
<accession>A0A498KTT9</accession>
<protein>
    <recommendedName>
        <fullName evidence="4">Proliferating cell nuclear antigen PCNA N-terminal domain-containing protein</fullName>
    </recommendedName>
</protein>
<dbReference type="GO" id="GO:0006272">
    <property type="term" value="P:leading strand elongation"/>
    <property type="evidence" value="ECO:0007669"/>
    <property type="project" value="TreeGrafter"/>
</dbReference>
<evidence type="ECO:0000259" key="4">
    <source>
        <dbReference type="Pfam" id="PF00705"/>
    </source>
</evidence>
<proteinExistence type="predicted"/>
<dbReference type="AlphaFoldDB" id="A0A498KTT9"/>
<keyword evidence="1" id="KW-0235">DNA replication</keyword>
<evidence type="ECO:0000313" key="5">
    <source>
        <dbReference type="EMBL" id="RXK47725.1"/>
    </source>
</evidence>
<name>A0A498KTT9_9EURY</name>
<dbReference type="Proteomes" id="UP000289691">
    <property type="component" value="Unassembled WGS sequence"/>
</dbReference>
<evidence type="ECO:0000313" key="6">
    <source>
        <dbReference type="Proteomes" id="UP000289691"/>
    </source>
</evidence>
<dbReference type="GO" id="GO:0006275">
    <property type="term" value="P:regulation of DNA replication"/>
    <property type="evidence" value="ECO:0007669"/>
    <property type="project" value="InterPro"/>
</dbReference>
<comment type="caution">
    <text evidence="5">The sequence shown here is derived from an EMBL/GenBank/DDBJ whole genome shotgun (WGS) entry which is preliminary data.</text>
</comment>
<dbReference type="GO" id="GO:0003677">
    <property type="term" value="F:DNA binding"/>
    <property type="evidence" value="ECO:0007669"/>
    <property type="project" value="UniProtKB-KW"/>
</dbReference>
<dbReference type="GO" id="GO:0030337">
    <property type="term" value="F:DNA polymerase processivity factor activity"/>
    <property type="evidence" value="ECO:0007669"/>
    <property type="project" value="InterPro"/>
</dbReference>
<feature type="compositionally biased region" description="Basic and acidic residues" evidence="3">
    <location>
        <begin position="343"/>
        <end position="352"/>
    </location>
</feature>
<dbReference type="InterPro" id="IPR022648">
    <property type="entry name" value="Pr_cel_nuc_antig_N"/>
</dbReference>